<evidence type="ECO:0008006" key="4">
    <source>
        <dbReference type="Google" id="ProtNLM"/>
    </source>
</evidence>
<name>A0A2N5UAF5_9BASI</name>
<comment type="caution">
    <text evidence="2">The sequence shown here is derived from an EMBL/GenBank/DDBJ whole genome shotgun (WGS) entry which is preliminary data.</text>
</comment>
<reference evidence="2 3" key="1">
    <citation type="submission" date="2017-11" db="EMBL/GenBank/DDBJ databases">
        <title>De novo assembly and phasing of dikaryotic genomes from two isolates of Puccinia coronata f. sp. avenae, the causal agent of oat crown rust.</title>
        <authorList>
            <person name="Miller M.E."/>
            <person name="Zhang Y."/>
            <person name="Omidvar V."/>
            <person name="Sperschneider J."/>
            <person name="Schwessinger B."/>
            <person name="Raley C."/>
            <person name="Palmer J.M."/>
            <person name="Garnica D."/>
            <person name="Upadhyaya N."/>
            <person name="Rathjen J."/>
            <person name="Taylor J.M."/>
            <person name="Park R.F."/>
            <person name="Dodds P.N."/>
            <person name="Hirsch C.D."/>
            <person name="Kianian S.F."/>
            <person name="Figueroa M."/>
        </authorList>
    </citation>
    <scope>NUCLEOTIDE SEQUENCE [LARGE SCALE GENOMIC DNA]</scope>
    <source>
        <strain evidence="2">12SD80</strain>
    </source>
</reference>
<proteinExistence type="predicted"/>
<dbReference type="EMBL" id="PGCI01000192">
    <property type="protein sequence ID" value="PLW34715.1"/>
    <property type="molecule type" value="Genomic_DNA"/>
</dbReference>
<feature type="region of interest" description="Disordered" evidence="1">
    <location>
        <begin position="1"/>
        <end position="69"/>
    </location>
</feature>
<feature type="compositionally biased region" description="Polar residues" evidence="1">
    <location>
        <begin position="53"/>
        <end position="64"/>
    </location>
</feature>
<evidence type="ECO:0000313" key="2">
    <source>
        <dbReference type="EMBL" id="PLW34715.1"/>
    </source>
</evidence>
<dbReference type="Proteomes" id="UP000235392">
    <property type="component" value="Unassembled WGS sequence"/>
</dbReference>
<evidence type="ECO:0000256" key="1">
    <source>
        <dbReference type="SAM" id="MobiDB-lite"/>
    </source>
</evidence>
<accession>A0A2N5UAF5</accession>
<gene>
    <name evidence="2" type="ORF">PCASD_19478</name>
</gene>
<dbReference type="AlphaFoldDB" id="A0A2N5UAF5"/>
<sequence length="290" mass="31851">MANQRNRRKEIASSTSSVSSSPAPAQGTSKKNQDQGRINLDDDSDVKQLPTGADSTAGSTQNTKLAPLTDEQELTKHVASCTKKERKSQGTQKLAAMGILGTGDIDPQEVPQLCAIWCAQGARPFASLGESSHLGIVHPTVIKNLPKCRTVSKDIAKLYTAVQESLVELFKNHKGAMYLGLDAWQSPNGIDILGTVLYWLIKEEEGGFHLEAVLLDFVRLQKSHTGAYLAETSYRERLNKVPRSLASRFLLYVASLFFSDTRANPNQESESTWMAMKHKAVEDFQSGRLS</sequence>
<evidence type="ECO:0000313" key="3">
    <source>
        <dbReference type="Proteomes" id="UP000235392"/>
    </source>
</evidence>
<organism evidence="2 3">
    <name type="scientific">Puccinia coronata f. sp. avenae</name>
    <dbReference type="NCBI Taxonomy" id="200324"/>
    <lineage>
        <taxon>Eukaryota</taxon>
        <taxon>Fungi</taxon>
        <taxon>Dikarya</taxon>
        <taxon>Basidiomycota</taxon>
        <taxon>Pucciniomycotina</taxon>
        <taxon>Pucciniomycetes</taxon>
        <taxon>Pucciniales</taxon>
        <taxon>Pucciniaceae</taxon>
        <taxon>Puccinia</taxon>
    </lineage>
</organism>
<protein>
    <recommendedName>
        <fullName evidence="4">DUF659 domain-containing protein</fullName>
    </recommendedName>
</protein>